<evidence type="ECO:0000313" key="3">
    <source>
        <dbReference type="Proteomes" id="UP000238164"/>
    </source>
</evidence>
<accession>A0A2N9JLD4</accession>
<gene>
    <name evidence="2" type="ORF">MPLG2_3815</name>
</gene>
<evidence type="ECO:0000256" key="1">
    <source>
        <dbReference type="SAM" id="Phobius"/>
    </source>
</evidence>
<feature type="transmembrane region" description="Helical" evidence="1">
    <location>
        <begin position="21"/>
        <end position="45"/>
    </location>
</feature>
<keyword evidence="1" id="KW-1133">Transmembrane helix</keyword>
<reference evidence="2 3" key="1">
    <citation type="submission" date="2018-02" db="EMBL/GenBank/DDBJ databases">
        <authorList>
            <person name="Cohen D.B."/>
            <person name="Kent A.D."/>
        </authorList>
    </citation>
    <scope>NUCLEOTIDE SEQUENCE [LARGE SCALE GENOMIC DNA]</scope>
    <source>
        <strain evidence="2">1</strain>
    </source>
</reference>
<evidence type="ECO:0000313" key="2">
    <source>
        <dbReference type="EMBL" id="SPD88845.1"/>
    </source>
</evidence>
<keyword evidence="1" id="KW-0812">Transmembrane</keyword>
<dbReference type="Proteomes" id="UP000238164">
    <property type="component" value="Chromosome 1"/>
</dbReference>
<dbReference type="EMBL" id="LT985188">
    <property type="protein sequence ID" value="SPD88845.1"/>
    <property type="molecule type" value="Genomic_DNA"/>
</dbReference>
<dbReference type="AlphaFoldDB" id="A0A2N9JLD4"/>
<protein>
    <submittedName>
        <fullName evidence="2">Uncharacterized protein</fullName>
    </submittedName>
</protein>
<dbReference type="KEGG" id="mgg:MPLG2_3815"/>
<organism evidence="2 3">
    <name type="scientific">Micropruina glycogenica</name>
    <dbReference type="NCBI Taxonomy" id="75385"/>
    <lineage>
        <taxon>Bacteria</taxon>
        <taxon>Bacillati</taxon>
        <taxon>Actinomycetota</taxon>
        <taxon>Actinomycetes</taxon>
        <taxon>Propionibacteriales</taxon>
        <taxon>Nocardioidaceae</taxon>
        <taxon>Micropruina</taxon>
    </lineage>
</organism>
<keyword evidence="3" id="KW-1185">Reference proteome</keyword>
<keyword evidence="1" id="KW-0472">Membrane</keyword>
<proteinExistence type="predicted"/>
<sequence>MHFADAPSKLLYRERRQLVDVSWGWVDGFGPSIGVALVMSAYGIVASGRTVNFPDRTLVV</sequence>
<name>A0A2N9JLD4_9ACTN</name>